<keyword evidence="2" id="KW-1185">Reference proteome</keyword>
<sequence>MVSSDAIVDGNPFNVRQEPSVTPVASLSEPQPTMDAKGRERGILKLEPRPRVVIDTTKSELTPQGSCDPPPSSPQPSVDRLSVTWADPGSMSSSGVNLFHLPSETPVSNEVKFSPSAGEQRNIFLVYGSEDEDYSASLSAVLRQRRASVRRSRKGRARRPSSPFLADENRPRRRSSVFTTSSGDTAISMEDAQLAAVVTQEQIFENIHLHKEVLGSVKQQPLGMRRKLKIVHQAKAYIKRHEGQLQERLAQSKSTRDIYARFNILLNTYWQQMKREAANTSNLLIPWELRIKEIESHFGSVVASYFTFLRWLFWVNLVIGFILLVFVIVPEYLTANPQQDGERKIIMDEEKLNASKLLTLWEFEGVLKCSPIFYGYYSNLERAQYRMPLAYFLTGLAVYIYSFVAILRKMAENSRMSKLSEKEDECIFSWKLFTGWDFMIGNTETAHNRIASVILGFKEALLEEAEKKKDLRNWRIISLRALVNICVIILLVISAYAVVTVVSRSDDNLKVRSWWRENETTIVVTVISITFPVFFELLGFLEHYHPRKQLRLQLARIMLLNLLNLYSLIFALFSKIQGMSEELDALKPTLSLNATIIPNETLNLNESFTTILPDFCAEQEISCGPCETQFIPPKSLADVIVLKTRSVPTPKKNGPKILLRRPRDEAFAQPNNFNKSDVQETETTTLNSILMGIRELQRLRNIRIQQPVNITPEYDNENDTTSDPDDYEYSSYDTVDVPSGPNTDTTLGYTNVDSSTMTDYSPSQSQSVTGYSQSQSVTDQTQLVSGYSSSDSMTAENSGTEPTGVTESSETSITMDAYSSNTDTTTDSETTLTDMVSLTGFGSTYFNIFETTTGILDLTSEEITDTSRSDITDTTNYSIDTSTNLDVTDSTLKYTTDNDVTETSRSYVTPQHITTTTKNAQKYDITTEIATESTSPNSNTIANVDICPDFTFNCTINCNGKNVKQVFFMSNCTLVKKVCYAKVCPANISAVVDSKNGTNVTTIDLVYEDENNRKMYNLSVPTKKKLLKLCWETMFGQELVKLTMMDLVFVLLGTLFMDFFRALFVRYMNRCWCWDLEKKFPEYGDFKIAENILHLINNQGMVWMGMFFSPGLVVLNVAKLMIMMYLRSWAVMTCNVPHEVVFRVSKSNNFYLALLLTMLFLCVLPVGYTIVWVKPSWHCGPFSEYDKIYYILTINIYKILPKSLSFALEYIASPAIVIPLLVLLILIIYYLTSLTNSLREANNDLKIQLRRERTEERRKMFQLADTRRRAGSTAMDNTPFARWKKALPSLPMSKSIDSDDRKTITEEMHEPIKMAKKKGNIFAKIVGMALDKKCDVEAVPEVEVPSPSPNNVDDETDTDFHETLPREVLKIKDIFILKPDKKTKNSVEFKTDGSKKHKINEIFNKGLKVKLEKDDDRTEKKAVIEKQMQDSAEGTKPKIVKELSKEKKNGKKINEKQTSQSSTQSKQSDSIGSVIPVITISTTESDEEVLSHKDDKNGQKVKSGGKPRKTPDLKSLRRQSSVESISENKPSQEKKQEEGYKYQYSL</sequence>
<proteinExistence type="predicted"/>
<evidence type="ECO:0000313" key="2">
    <source>
        <dbReference type="Proteomes" id="UP001231649"/>
    </source>
</evidence>
<gene>
    <name evidence="1" type="ORF">PYW08_000611</name>
</gene>
<name>A0ACC2RCW8_9NEOP</name>
<evidence type="ECO:0000313" key="1">
    <source>
        <dbReference type="EMBL" id="KAJ8738016.1"/>
    </source>
</evidence>
<reference evidence="1" key="1">
    <citation type="submission" date="2023-03" db="EMBL/GenBank/DDBJ databases">
        <title>Chromosome-level genomes of two armyworms, Mythimna separata and Mythimna loreyi, provide insights into the biosynthesis and reception of sex pheromones.</title>
        <authorList>
            <person name="Zhao H."/>
        </authorList>
    </citation>
    <scope>NUCLEOTIDE SEQUENCE</scope>
    <source>
        <strain evidence="1">BeijingLab</strain>
    </source>
</reference>
<dbReference type="EMBL" id="CM056777">
    <property type="protein sequence ID" value="KAJ8738016.1"/>
    <property type="molecule type" value="Genomic_DNA"/>
</dbReference>
<dbReference type="Proteomes" id="UP001231649">
    <property type="component" value="Chromosome 1"/>
</dbReference>
<protein>
    <submittedName>
        <fullName evidence="1">Uncharacterized protein</fullName>
    </submittedName>
</protein>
<comment type="caution">
    <text evidence="1">The sequence shown here is derived from an EMBL/GenBank/DDBJ whole genome shotgun (WGS) entry which is preliminary data.</text>
</comment>
<accession>A0ACC2RCW8</accession>
<organism evidence="1 2">
    <name type="scientific">Mythimna loreyi</name>
    <dbReference type="NCBI Taxonomy" id="667449"/>
    <lineage>
        <taxon>Eukaryota</taxon>
        <taxon>Metazoa</taxon>
        <taxon>Ecdysozoa</taxon>
        <taxon>Arthropoda</taxon>
        <taxon>Hexapoda</taxon>
        <taxon>Insecta</taxon>
        <taxon>Pterygota</taxon>
        <taxon>Neoptera</taxon>
        <taxon>Endopterygota</taxon>
        <taxon>Lepidoptera</taxon>
        <taxon>Glossata</taxon>
        <taxon>Ditrysia</taxon>
        <taxon>Noctuoidea</taxon>
        <taxon>Noctuidae</taxon>
        <taxon>Noctuinae</taxon>
        <taxon>Hadenini</taxon>
        <taxon>Mythimna</taxon>
    </lineage>
</organism>